<sequence length="501" mass="55622">MAKKISLPQIALILFFIGVTPFSGVAQVDFDVACRFAQPFCSDAAQELTFPNITGEDISFQGLGCLDSTRNSSWYFLRIDEAGELIFDIQQWVDGNDNSRLDRGEQQLDVDFIAWGPFNTSFINCEDDLARGCDTAGDDTPRPAECVNNVDDPDFYTTGPLGLDNTNIVDCSFARNPEEGIFTETFTIPNAQTGEYYFILITNFSDEAGVIQLQQTNLDEDNAGTTDCTILEPGVGPDIATCGEFPISIEGRFPGAIVYQWQSAPLGSTAFTNVGGLTDTPVLSVTAEGAYQLIGYSDTAGTTEVGRDDLSVVDVSTKEITVTGNIAEESFAGSYTITAEVTTAPIDIQALGFTDFEYRLDRDIGQGFREYREYQSSPVFEDVPPGDYRILARYANCPATERESDIIMILGYPKYFTPNGDSFHDTWHIINIEDQPNAQIYIFDRYGKLLKQLRPGGLGWDGTYNGRIMPSSEYWFRVEFNEPRDPNMRRRVFAGSFSLIR</sequence>
<proteinExistence type="predicted"/>
<dbReference type="EMBL" id="FQYP01000006">
    <property type="protein sequence ID" value="SHJ21799.1"/>
    <property type="molecule type" value="Genomic_DNA"/>
</dbReference>
<keyword evidence="2" id="KW-1185">Reference proteome</keyword>
<evidence type="ECO:0000313" key="2">
    <source>
        <dbReference type="Proteomes" id="UP000184432"/>
    </source>
</evidence>
<name>A0A1M6HI61_9FLAO</name>
<dbReference type="Pfam" id="PF13585">
    <property type="entry name" value="CHU_C"/>
    <property type="match status" value="1"/>
</dbReference>
<dbReference type="AlphaFoldDB" id="A0A1M6HI61"/>
<organism evidence="1 2">
    <name type="scientific">Aquimarina spongiae</name>
    <dbReference type="NCBI Taxonomy" id="570521"/>
    <lineage>
        <taxon>Bacteria</taxon>
        <taxon>Pseudomonadati</taxon>
        <taxon>Bacteroidota</taxon>
        <taxon>Flavobacteriia</taxon>
        <taxon>Flavobacteriales</taxon>
        <taxon>Flavobacteriaceae</taxon>
        <taxon>Aquimarina</taxon>
    </lineage>
</organism>
<protein>
    <submittedName>
        <fullName evidence="1">Gliding motility-associated C-terminal domain-containing protein</fullName>
    </submittedName>
</protein>
<dbReference type="InterPro" id="IPR026341">
    <property type="entry name" value="T9SS_type_B"/>
</dbReference>
<accession>A0A1M6HI61</accession>
<reference evidence="2" key="1">
    <citation type="submission" date="2016-11" db="EMBL/GenBank/DDBJ databases">
        <authorList>
            <person name="Varghese N."/>
            <person name="Submissions S."/>
        </authorList>
    </citation>
    <scope>NUCLEOTIDE SEQUENCE [LARGE SCALE GENOMIC DNA]</scope>
    <source>
        <strain evidence="2">DSM 22623</strain>
    </source>
</reference>
<gene>
    <name evidence="1" type="ORF">SAMN04488508_106291</name>
</gene>
<dbReference type="RefSeq" id="WP_170864607.1">
    <property type="nucleotide sequence ID" value="NZ_FQYP01000006.1"/>
</dbReference>
<dbReference type="NCBIfam" id="TIGR04131">
    <property type="entry name" value="Bac_Flav_CTERM"/>
    <property type="match status" value="1"/>
</dbReference>
<dbReference type="STRING" id="570521.SAMN04488508_106291"/>
<dbReference type="Proteomes" id="UP000184432">
    <property type="component" value="Unassembled WGS sequence"/>
</dbReference>
<evidence type="ECO:0000313" key="1">
    <source>
        <dbReference type="EMBL" id="SHJ21799.1"/>
    </source>
</evidence>